<comment type="caution">
    <text evidence="2">The sequence shown here is derived from an EMBL/GenBank/DDBJ whole genome shotgun (WGS) entry which is preliminary data.</text>
</comment>
<evidence type="ECO:0000259" key="1">
    <source>
        <dbReference type="PROSITE" id="PS50075"/>
    </source>
</evidence>
<reference evidence="2 3" key="1">
    <citation type="journal article" date="2019" name="Int. J. Syst. Evol. Microbiol.">
        <title>The Global Catalogue of Microorganisms (GCM) 10K type strain sequencing project: providing services to taxonomists for standard genome sequencing and annotation.</title>
        <authorList>
            <consortium name="The Broad Institute Genomics Platform"/>
            <consortium name="The Broad Institute Genome Sequencing Center for Infectious Disease"/>
            <person name="Wu L."/>
            <person name="Ma J."/>
        </authorList>
    </citation>
    <scope>NUCLEOTIDE SEQUENCE [LARGE SCALE GENOMIC DNA]</scope>
    <source>
        <strain evidence="2 3">JCM 7356</strain>
    </source>
</reference>
<protein>
    <recommendedName>
        <fullName evidence="1">Carrier domain-containing protein</fullName>
    </recommendedName>
</protein>
<sequence>MSDGFEPLTREMMKATVPLGEEPTDIPDDDELQLLGPDSIRLMHLVERWHRAGLELSFVELAERRTLAEWWDLLSTRLPRGSQLRPGHDRLPAQ</sequence>
<gene>
    <name evidence="2" type="ORF">GCM10010430_41580</name>
</gene>
<dbReference type="Gene3D" id="1.10.1200.10">
    <property type="entry name" value="ACP-like"/>
    <property type="match status" value="1"/>
</dbReference>
<keyword evidence="3" id="KW-1185">Reference proteome</keyword>
<dbReference type="RefSeq" id="WP_344637952.1">
    <property type="nucleotide sequence ID" value="NZ_BAAATR010000018.1"/>
</dbReference>
<dbReference type="Proteomes" id="UP001500305">
    <property type="component" value="Unassembled WGS sequence"/>
</dbReference>
<name>A0ABN3EBN5_9ACTN</name>
<dbReference type="SUPFAM" id="SSF47336">
    <property type="entry name" value="ACP-like"/>
    <property type="match status" value="1"/>
</dbReference>
<dbReference type="InterPro" id="IPR009081">
    <property type="entry name" value="PP-bd_ACP"/>
</dbReference>
<proteinExistence type="predicted"/>
<dbReference type="Pfam" id="PF00550">
    <property type="entry name" value="PP-binding"/>
    <property type="match status" value="1"/>
</dbReference>
<evidence type="ECO:0000313" key="2">
    <source>
        <dbReference type="EMBL" id="GAA2253514.1"/>
    </source>
</evidence>
<organism evidence="2 3">
    <name type="scientific">Kitasatospora cystarginea</name>
    <dbReference type="NCBI Taxonomy" id="58350"/>
    <lineage>
        <taxon>Bacteria</taxon>
        <taxon>Bacillati</taxon>
        <taxon>Actinomycetota</taxon>
        <taxon>Actinomycetes</taxon>
        <taxon>Kitasatosporales</taxon>
        <taxon>Streptomycetaceae</taxon>
        <taxon>Kitasatospora</taxon>
    </lineage>
</organism>
<accession>A0ABN3EBN5</accession>
<evidence type="ECO:0000313" key="3">
    <source>
        <dbReference type="Proteomes" id="UP001500305"/>
    </source>
</evidence>
<dbReference type="EMBL" id="BAAATR010000018">
    <property type="protein sequence ID" value="GAA2253514.1"/>
    <property type="molecule type" value="Genomic_DNA"/>
</dbReference>
<dbReference type="InterPro" id="IPR036736">
    <property type="entry name" value="ACP-like_sf"/>
</dbReference>
<dbReference type="PROSITE" id="PS50075">
    <property type="entry name" value="CARRIER"/>
    <property type="match status" value="1"/>
</dbReference>
<feature type="domain" description="Carrier" evidence="1">
    <location>
        <begin position="3"/>
        <end position="78"/>
    </location>
</feature>